<sequence>MSGAEGKRVCAVTGPGGFVGGYLMPVLAARGWQTLPMGRADADFSDPEALAGWLARHGVTDIVHLAAESNPAGGDTRAFYETNAFLTERLLQAAATAGLPGRFLLVSATSVYGDSGPAPQREDDPKRPPNHYGASKLLAEVIAGWYRDRLDITIARPSNCMGAGQNPRYLVPKLVRAFAERAPEIAMGDTAIARDFVDIRDAADILARALEAPARSLEAINVSSGRATPIAEILDTLTRISGHAPEIRRDERFIRAGDMRFQACDTARARSLGHVPRHDLADTLGWMLDAATRSVPEPVERRLP</sequence>
<name>A0A8E2VKG7_9RHOB</name>
<evidence type="ECO:0000256" key="1">
    <source>
        <dbReference type="ARBA" id="ARBA00005125"/>
    </source>
</evidence>
<dbReference type="InterPro" id="IPR036291">
    <property type="entry name" value="NAD(P)-bd_dom_sf"/>
</dbReference>
<feature type="domain" description="NAD-dependent epimerase/dehydratase" evidence="3">
    <location>
        <begin position="11"/>
        <end position="222"/>
    </location>
</feature>
<dbReference type="Proteomes" id="UP000244037">
    <property type="component" value="Unassembled WGS sequence"/>
</dbReference>
<evidence type="ECO:0000313" key="5">
    <source>
        <dbReference type="Proteomes" id="UP000244037"/>
    </source>
</evidence>
<dbReference type="Gene3D" id="3.40.50.720">
    <property type="entry name" value="NAD(P)-binding Rossmann-like Domain"/>
    <property type="match status" value="1"/>
</dbReference>
<dbReference type="SUPFAM" id="SSF51735">
    <property type="entry name" value="NAD(P)-binding Rossmann-fold domains"/>
    <property type="match status" value="1"/>
</dbReference>
<evidence type="ECO:0000256" key="2">
    <source>
        <dbReference type="ARBA" id="ARBA00007637"/>
    </source>
</evidence>
<proteinExistence type="inferred from homology"/>
<dbReference type="PANTHER" id="PTHR43000">
    <property type="entry name" value="DTDP-D-GLUCOSE 4,6-DEHYDRATASE-RELATED"/>
    <property type="match status" value="1"/>
</dbReference>
<keyword evidence="5" id="KW-1185">Reference proteome</keyword>
<reference evidence="4 5" key="1">
    <citation type="submission" date="2018-04" db="EMBL/GenBank/DDBJ databases">
        <title>Genomic Encyclopedia of Archaeal and Bacterial Type Strains, Phase II (KMG-II): from individual species to whole genera.</title>
        <authorList>
            <person name="Goeker M."/>
        </authorList>
    </citation>
    <scope>NUCLEOTIDE SEQUENCE [LARGE SCALE GENOMIC DNA]</scope>
    <source>
        <strain evidence="4 5">DSM 19783</strain>
    </source>
</reference>
<protein>
    <submittedName>
        <fullName evidence="4">Nucleoside-diphosphate-sugar epimerase</fullName>
    </submittedName>
</protein>
<dbReference type="Gene3D" id="3.90.25.10">
    <property type="entry name" value="UDP-galactose 4-epimerase, domain 1"/>
    <property type="match status" value="1"/>
</dbReference>
<organism evidence="4 5">
    <name type="scientific">Rhodovulum kholense</name>
    <dbReference type="NCBI Taxonomy" id="453584"/>
    <lineage>
        <taxon>Bacteria</taxon>
        <taxon>Pseudomonadati</taxon>
        <taxon>Pseudomonadota</taxon>
        <taxon>Alphaproteobacteria</taxon>
        <taxon>Rhodobacterales</taxon>
        <taxon>Paracoccaceae</taxon>
        <taxon>Rhodovulum</taxon>
    </lineage>
</organism>
<dbReference type="AlphaFoldDB" id="A0A8E2VKG7"/>
<dbReference type="EMBL" id="QAYC01000004">
    <property type="protein sequence ID" value="PTW50445.1"/>
    <property type="molecule type" value="Genomic_DNA"/>
</dbReference>
<comment type="pathway">
    <text evidence="1">Bacterial outer membrane biogenesis; LPS O-antigen biosynthesis.</text>
</comment>
<evidence type="ECO:0000313" key="4">
    <source>
        <dbReference type="EMBL" id="PTW50445.1"/>
    </source>
</evidence>
<dbReference type="Pfam" id="PF01370">
    <property type="entry name" value="Epimerase"/>
    <property type="match status" value="1"/>
</dbReference>
<accession>A0A8E2VKG7</accession>
<gene>
    <name evidence="4" type="ORF">C8N38_10479</name>
</gene>
<evidence type="ECO:0000259" key="3">
    <source>
        <dbReference type="Pfam" id="PF01370"/>
    </source>
</evidence>
<dbReference type="InterPro" id="IPR001509">
    <property type="entry name" value="Epimerase_deHydtase"/>
</dbReference>
<dbReference type="OrthoDB" id="9801785at2"/>
<comment type="similarity">
    <text evidence="2">Belongs to the NAD(P)-dependent epimerase/dehydratase family.</text>
</comment>
<comment type="caution">
    <text evidence="4">The sequence shown here is derived from an EMBL/GenBank/DDBJ whole genome shotgun (WGS) entry which is preliminary data.</text>
</comment>
<dbReference type="RefSeq" id="WP_108025240.1">
    <property type="nucleotide sequence ID" value="NZ_QAYC01000004.1"/>
</dbReference>